<dbReference type="EMBL" id="BAAADG010000018">
    <property type="protein sequence ID" value="GAA0233149.1"/>
    <property type="molecule type" value="Genomic_DNA"/>
</dbReference>
<sequence>MVFTPFFIEDMAMIHTIYIAEHNLGKQLKVDKVDLIMGKGIVGDRNFDRAQWPGQNITFIEMEEIEAFNNNYQQRIQLADTRRNVITQGIRLNDLVGKEFLIGGVRFKGIELCEPCATLGKLLSNDTIAKKDVVKAFVHKSGLRADVLSDGEIHAGMTFEVIETV</sequence>
<dbReference type="PANTHER" id="PTHR36930">
    <property type="entry name" value="METAL-SULFUR CLUSTER BIOSYNTHESIS PROTEINS YUAD-RELATED"/>
    <property type="match status" value="1"/>
</dbReference>
<dbReference type="InterPro" id="IPR005302">
    <property type="entry name" value="MoCF_Sase_C"/>
</dbReference>
<proteinExistence type="predicted"/>
<name>A0ABN0TY69_9GAMM</name>
<evidence type="ECO:0000259" key="1">
    <source>
        <dbReference type="PROSITE" id="PS51340"/>
    </source>
</evidence>
<dbReference type="Pfam" id="PF03473">
    <property type="entry name" value="MOSC"/>
    <property type="match status" value="1"/>
</dbReference>
<reference evidence="2 3" key="1">
    <citation type="journal article" date="2019" name="Int. J. Syst. Evol. Microbiol.">
        <title>The Global Catalogue of Microorganisms (GCM) 10K type strain sequencing project: providing services to taxonomists for standard genome sequencing and annotation.</title>
        <authorList>
            <consortium name="The Broad Institute Genomics Platform"/>
            <consortium name="The Broad Institute Genome Sequencing Center for Infectious Disease"/>
            <person name="Wu L."/>
            <person name="Ma J."/>
        </authorList>
    </citation>
    <scope>NUCLEOTIDE SEQUENCE [LARGE SCALE GENOMIC DNA]</scope>
    <source>
        <strain evidence="2 3">JCM 6886</strain>
    </source>
</reference>
<dbReference type="PROSITE" id="PS51340">
    <property type="entry name" value="MOSC"/>
    <property type="match status" value="1"/>
</dbReference>
<gene>
    <name evidence="2" type="ORF">GCM10008964_25520</name>
</gene>
<dbReference type="Gene3D" id="2.40.33.20">
    <property type="entry name" value="PK beta-barrel domain-like"/>
    <property type="match status" value="1"/>
</dbReference>
<dbReference type="Proteomes" id="UP001501476">
    <property type="component" value="Unassembled WGS sequence"/>
</dbReference>
<organism evidence="2 3">
    <name type="scientific">Methylophaga marina</name>
    <dbReference type="NCBI Taxonomy" id="45495"/>
    <lineage>
        <taxon>Bacteria</taxon>
        <taxon>Pseudomonadati</taxon>
        <taxon>Pseudomonadota</taxon>
        <taxon>Gammaproteobacteria</taxon>
        <taxon>Thiotrichales</taxon>
        <taxon>Piscirickettsiaceae</taxon>
        <taxon>Methylophaga</taxon>
    </lineage>
</organism>
<keyword evidence="3" id="KW-1185">Reference proteome</keyword>
<feature type="domain" description="MOSC" evidence="1">
    <location>
        <begin position="28"/>
        <end position="162"/>
    </location>
</feature>
<protein>
    <recommendedName>
        <fullName evidence="1">MOSC domain-containing protein</fullName>
    </recommendedName>
</protein>
<dbReference type="InterPro" id="IPR011037">
    <property type="entry name" value="Pyrv_Knase-like_insert_dom_sf"/>
</dbReference>
<dbReference type="SUPFAM" id="SSF50800">
    <property type="entry name" value="PK beta-barrel domain-like"/>
    <property type="match status" value="1"/>
</dbReference>
<accession>A0ABN0TY69</accession>
<comment type="caution">
    <text evidence="2">The sequence shown here is derived from an EMBL/GenBank/DDBJ whole genome shotgun (WGS) entry which is preliminary data.</text>
</comment>
<evidence type="ECO:0000313" key="2">
    <source>
        <dbReference type="EMBL" id="GAA0233149.1"/>
    </source>
</evidence>
<dbReference type="PANTHER" id="PTHR36930:SF1">
    <property type="entry name" value="MOSC DOMAIN-CONTAINING PROTEIN"/>
    <property type="match status" value="1"/>
</dbReference>
<dbReference type="InterPro" id="IPR052716">
    <property type="entry name" value="MOSC_domain"/>
</dbReference>
<evidence type="ECO:0000313" key="3">
    <source>
        <dbReference type="Proteomes" id="UP001501476"/>
    </source>
</evidence>